<name>A0A6P0HFH0_9ACTN</name>
<dbReference type="PANTHER" id="PTHR10000">
    <property type="entry name" value="PHOSPHOSERINE PHOSPHATASE"/>
    <property type="match status" value="1"/>
</dbReference>
<dbReference type="Proteomes" id="UP000471152">
    <property type="component" value="Unassembled WGS sequence"/>
</dbReference>
<gene>
    <name evidence="2" type="ORF">G3R41_19860</name>
    <name evidence="1" type="ORF">GCU67_19210</name>
</gene>
<dbReference type="Gene3D" id="3.30.1240.10">
    <property type="match status" value="1"/>
</dbReference>
<dbReference type="GO" id="GO:0005829">
    <property type="term" value="C:cytosol"/>
    <property type="evidence" value="ECO:0007669"/>
    <property type="project" value="TreeGrafter"/>
</dbReference>
<evidence type="ECO:0000313" key="1">
    <source>
        <dbReference type="EMBL" id="NEK96276.1"/>
    </source>
</evidence>
<dbReference type="PANTHER" id="PTHR10000:SF8">
    <property type="entry name" value="HAD SUPERFAMILY HYDROLASE-LIKE, TYPE 3"/>
    <property type="match status" value="1"/>
</dbReference>
<comment type="caution">
    <text evidence="2">The sequence shown here is derived from an EMBL/GenBank/DDBJ whole genome shotgun (WGS) entry which is preliminary data.</text>
</comment>
<reference evidence="1 3" key="1">
    <citation type="submission" date="2020-01" db="EMBL/GenBank/DDBJ databases">
        <title>the WGS Modestobacter muralis CPCC 204518.</title>
        <authorList>
            <person name="Jiang Z."/>
        </authorList>
    </citation>
    <scope>NUCLEOTIDE SEQUENCE [LARGE SCALE GENOMIC DNA]</scope>
    <source>
        <strain evidence="1 3">DSM 100205</strain>
    </source>
</reference>
<evidence type="ECO:0000313" key="4">
    <source>
        <dbReference type="Proteomes" id="UP000471152"/>
    </source>
</evidence>
<evidence type="ECO:0000313" key="3">
    <source>
        <dbReference type="Proteomes" id="UP000468828"/>
    </source>
</evidence>
<organism evidence="2 4">
    <name type="scientific">Modestobacter muralis</name>
    <dbReference type="NCBI Taxonomy" id="1608614"/>
    <lineage>
        <taxon>Bacteria</taxon>
        <taxon>Bacillati</taxon>
        <taxon>Actinomycetota</taxon>
        <taxon>Actinomycetes</taxon>
        <taxon>Geodermatophilales</taxon>
        <taxon>Geodermatophilaceae</taxon>
        <taxon>Modestobacter</taxon>
    </lineage>
</organism>
<dbReference type="NCBIfam" id="TIGR01484">
    <property type="entry name" value="HAD-SF-IIB"/>
    <property type="match status" value="1"/>
</dbReference>
<dbReference type="AlphaFoldDB" id="A0A6P0HFH0"/>
<dbReference type="GO" id="GO:0000287">
    <property type="term" value="F:magnesium ion binding"/>
    <property type="evidence" value="ECO:0007669"/>
    <property type="project" value="TreeGrafter"/>
</dbReference>
<sequence>MSSPQPDGAVPVLGVPTGAGLTAPAGAALARDVVDLGDLGARLGDWRPRVVVSDMDGTLLDGAGVVSARTHAAVAACRAAGLPVVGATGRGPRLLDSVREALAGQGLAVLAQGGYVVRFGTEGAPDEVLRTVGMSREVATRVIAAIEEVTGELVVAVEDAADQIEALRPLRVQHGFDWPYPEPAQLLPRHEVLPVGAVLKVFLRSPSLVEDELVALARTVVDPADAELTHAGLGFIEVLPPGVTKATGLAVALADLGLDLADVLVFGDMPNDLPMIEAVTAAGGRAVAMANAHPAVRAAAADRTSGHDADGVARYLEALLALDDSALGVHGG</sequence>
<dbReference type="EMBL" id="JAAGWH010000059">
    <property type="protein sequence ID" value="NEK96276.1"/>
    <property type="molecule type" value="Genomic_DNA"/>
</dbReference>
<reference evidence="2 4" key="2">
    <citation type="submission" date="2020-02" db="EMBL/GenBank/DDBJ databases">
        <title>The WGS of Modestobacter muralis DSM 100205.</title>
        <authorList>
            <person name="Jiang Z."/>
        </authorList>
    </citation>
    <scope>NUCLEOTIDE SEQUENCE [LARGE SCALE GENOMIC DNA]</scope>
    <source>
        <strain evidence="2 4">DSM 100205</strain>
    </source>
</reference>
<dbReference type="RefSeq" id="WP_163612965.1">
    <property type="nucleotide sequence ID" value="NZ_JAAGWB010000061.1"/>
</dbReference>
<evidence type="ECO:0000313" key="2">
    <source>
        <dbReference type="EMBL" id="NEN53164.1"/>
    </source>
</evidence>
<dbReference type="InterPro" id="IPR036412">
    <property type="entry name" value="HAD-like_sf"/>
</dbReference>
<dbReference type="SUPFAM" id="SSF56784">
    <property type="entry name" value="HAD-like"/>
    <property type="match status" value="1"/>
</dbReference>
<dbReference type="Gene3D" id="3.40.50.1000">
    <property type="entry name" value="HAD superfamily/HAD-like"/>
    <property type="match status" value="1"/>
</dbReference>
<keyword evidence="3" id="KW-1185">Reference proteome</keyword>
<dbReference type="InterPro" id="IPR023214">
    <property type="entry name" value="HAD_sf"/>
</dbReference>
<accession>A0A6P0HFH0</accession>
<proteinExistence type="predicted"/>
<dbReference type="InterPro" id="IPR006379">
    <property type="entry name" value="HAD-SF_hydro_IIB"/>
</dbReference>
<protein>
    <submittedName>
        <fullName evidence="2">HAD family phosphatase</fullName>
    </submittedName>
</protein>
<dbReference type="GO" id="GO:0016791">
    <property type="term" value="F:phosphatase activity"/>
    <property type="evidence" value="ECO:0007669"/>
    <property type="project" value="TreeGrafter"/>
</dbReference>
<dbReference type="EMBL" id="JAAGWB010000061">
    <property type="protein sequence ID" value="NEN53164.1"/>
    <property type="molecule type" value="Genomic_DNA"/>
</dbReference>
<dbReference type="Pfam" id="PF08282">
    <property type="entry name" value="Hydrolase_3"/>
    <property type="match status" value="1"/>
</dbReference>
<dbReference type="Proteomes" id="UP000468828">
    <property type="component" value="Unassembled WGS sequence"/>
</dbReference>